<protein>
    <submittedName>
        <fullName evidence="9">Disease resistance protein RGA3</fullName>
    </submittedName>
</protein>
<accession>A0ABM3IJG8</accession>
<dbReference type="InterPro" id="IPR027417">
    <property type="entry name" value="P-loop_NTPase"/>
</dbReference>
<feature type="domain" description="Disease resistance N-terminal" evidence="7">
    <location>
        <begin position="9"/>
        <end position="92"/>
    </location>
</feature>
<evidence type="ECO:0000313" key="9">
    <source>
        <dbReference type="RefSeq" id="XP_048329729.2"/>
    </source>
</evidence>
<reference evidence="9" key="1">
    <citation type="submission" date="2025-08" db="UniProtKB">
        <authorList>
            <consortium name="RefSeq"/>
        </authorList>
    </citation>
    <scope>IDENTIFICATION</scope>
    <source>
        <tissue evidence="9">Seedling</tissue>
    </source>
</reference>
<dbReference type="InterPro" id="IPR002182">
    <property type="entry name" value="NB-ARC"/>
</dbReference>
<keyword evidence="1" id="KW-0677">Repeat</keyword>
<evidence type="ECO:0000256" key="1">
    <source>
        <dbReference type="ARBA" id="ARBA00022737"/>
    </source>
</evidence>
<dbReference type="PANTHER" id="PTHR36766">
    <property type="entry name" value="PLANT BROAD-SPECTRUM MILDEW RESISTANCE PROTEIN RPW8"/>
    <property type="match status" value="1"/>
</dbReference>
<dbReference type="SUPFAM" id="SSF52540">
    <property type="entry name" value="P-loop containing nucleoside triphosphate hydrolases"/>
    <property type="match status" value="1"/>
</dbReference>
<keyword evidence="4" id="KW-0067">ATP-binding</keyword>
<dbReference type="PANTHER" id="PTHR36766:SF38">
    <property type="entry name" value="DISEASE RESISTANCE PROTEIN RGA3"/>
    <property type="match status" value="1"/>
</dbReference>
<evidence type="ECO:0000313" key="8">
    <source>
        <dbReference type="Proteomes" id="UP001652623"/>
    </source>
</evidence>
<dbReference type="PRINTS" id="PR00364">
    <property type="entry name" value="DISEASERSIST"/>
</dbReference>
<name>A0ABM3IJG8_ZIZJJ</name>
<dbReference type="Pfam" id="PF00931">
    <property type="entry name" value="NB-ARC"/>
    <property type="match status" value="1"/>
</dbReference>
<dbReference type="Pfam" id="PF18052">
    <property type="entry name" value="Rx_N"/>
    <property type="match status" value="1"/>
</dbReference>
<keyword evidence="8" id="KW-1185">Reference proteome</keyword>
<keyword evidence="2" id="KW-0547">Nucleotide-binding</keyword>
<dbReference type="GeneID" id="125422370"/>
<dbReference type="Gene3D" id="1.20.5.4130">
    <property type="match status" value="1"/>
</dbReference>
<evidence type="ECO:0000256" key="5">
    <source>
        <dbReference type="SAM" id="MobiDB-lite"/>
    </source>
</evidence>
<organism evidence="8 9">
    <name type="scientific">Ziziphus jujuba</name>
    <name type="common">Chinese jujube</name>
    <name type="synonym">Ziziphus sativa</name>
    <dbReference type="NCBI Taxonomy" id="326968"/>
    <lineage>
        <taxon>Eukaryota</taxon>
        <taxon>Viridiplantae</taxon>
        <taxon>Streptophyta</taxon>
        <taxon>Embryophyta</taxon>
        <taxon>Tracheophyta</taxon>
        <taxon>Spermatophyta</taxon>
        <taxon>Magnoliopsida</taxon>
        <taxon>eudicotyledons</taxon>
        <taxon>Gunneridae</taxon>
        <taxon>Pentapetalae</taxon>
        <taxon>rosids</taxon>
        <taxon>fabids</taxon>
        <taxon>Rosales</taxon>
        <taxon>Rhamnaceae</taxon>
        <taxon>Paliureae</taxon>
        <taxon>Ziziphus</taxon>
    </lineage>
</organism>
<proteinExistence type="predicted"/>
<evidence type="ECO:0000256" key="4">
    <source>
        <dbReference type="ARBA" id="ARBA00022840"/>
    </source>
</evidence>
<dbReference type="InterPro" id="IPR042197">
    <property type="entry name" value="Apaf_helical"/>
</dbReference>
<evidence type="ECO:0000259" key="7">
    <source>
        <dbReference type="Pfam" id="PF18052"/>
    </source>
</evidence>
<keyword evidence="3" id="KW-0611">Plant defense</keyword>
<dbReference type="RefSeq" id="XP_048329729.2">
    <property type="nucleotide sequence ID" value="XM_048473772.2"/>
</dbReference>
<feature type="region of interest" description="Disordered" evidence="5">
    <location>
        <begin position="135"/>
        <end position="155"/>
    </location>
</feature>
<gene>
    <name evidence="9" type="primary">LOC125422370</name>
</gene>
<dbReference type="Proteomes" id="UP001652623">
    <property type="component" value="Chromosome 2"/>
</dbReference>
<evidence type="ECO:0000256" key="3">
    <source>
        <dbReference type="ARBA" id="ARBA00022821"/>
    </source>
</evidence>
<dbReference type="Gene3D" id="1.10.8.430">
    <property type="entry name" value="Helical domain of apoptotic protease-activating factors"/>
    <property type="match status" value="1"/>
</dbReference>
<evidence type="ECO:0000259" key="6">
    <source>
        <dbReference type="Pfam" id="PF00931"/>
    </source>
</evidence>
<dbReference type="Gene3D" id="3.40.50.300">
    <property type="entry name" value="P-loop containing nucleotide triphosphate hydrolases"/>
    <property type="match status" value="2"/>
</dbReference>
<sequence>MAEIVLSGVVDRIIHGLGSAAVHEIALLWGVNDELSGLQETISTIKAVLLDAEKKQFHNNEVRAWLKRLENAFYDADDLEDEFNTEAALPKQRMLGSTEMTKLGCRIKAIKDRLEAIRKDRKFHLDETCKETKVETTKGRETHSEKPEKEATRRDKDKMAIVERLLDPKIEENIFVVPIVGCGGLGKTTLAKLLFNDDKIKQLQKGPLLYKDIESLEMDQLQKRLQKEIVGKKYLLVLDDVWNENRELWLELKGLLAKCAKGSRIILTTRSIVVAEITSTMKPYILERLDKEESWSLFKNVAFRHDQMSNDSKISEIGREIVDKCGGIPLAIRKIGRMLYNKNPNTEWSSFRRKEFSTIDQEKK</sequence>
<dbReference type="InterPro" id="IPR041118">
    <property type="entry name" value="Rx_N"/>
</dbReference>
<evidence type="ECO:0000256" key="2">
    <source>
        <dbReference type="ARBA" id="ARBA00022741"/>
    </source>
</evidence>
<feature type="domain" description="NB-ARC" evidence="6">
    <location>
        <begin position="211"/>
        <end position="306"/>
    </location>
</feature>